<protein>
    <recommendedName>
        <fullName evidence="2">Phospholipid scramblase</fullName>
    </recommendedName>
</protein>
<evidence type="ECO:0000256" key="2">
    <source>
        <dbReference type="RuleBase" id="RU363116"/>
    </source>
</evidence>
<dbReference type="Pfam" id="PF03803">
    <property type="entry name" value="Scramblase"/>
    <property type="match status" value="1"/>
</dbReference>
<reference evidence="3" key="1">
    <citation type="submission" date="2021-01" db="EMBL/GenBank/DDBJ databases">
        <authorList>
            <person name="Corre E."/>
            <person name="Pelletier E."/>
            <person name="Niang G."/>
            <person name="Scheremetjew M."/>
            <person name="Finn R."/>
            <person name="Kale V."/>
            <person name="Holt S."/>
            <person name="Cochrane G."/>
            <person name="Meng A."/>
            <person name="Brown T."/>
            <person name="Cohen L."/>
        </authorList>
    </citation>
    <scope>NUCLEOTIDE SEQUENCE</scope>
    <source>
        <strain evidence="3">PLY429</strain>
    </source>
</reference>
<dbReference type="PANTHER" id="PTHR23248">
    <property type="entry name" value="PHOSPHOLIPID SCRAMBLASE-RELATED"/>
    <property type="match status" value="1"/>
</dbReference>
<sequence>MASSQKGYEMMPPVPSEAFEVQAPQQAPALDRIPLIDSATAELLGGLSGITILQKASWVEGLSQGVCEVRNKYTVHPGAGYESLSAPAVMSGMERSDNCTRCCCAPYHNLLLEFKHGPNPEAPTPAVFTMERQGVCGKLPCCWVCSDTCRDGMILHAGAVHEGPDKAGKLSDYSRIIGSAKEAGGLCNCTPTLDLFDGVKPDHPNAKSSSTIHGPCFFGGCSEMCTESEFRVSRPPGRRLGDVAVIKKLRPRNFSEVCQELCTDSDRYYIEFRDPSLTPQQKATLLGGLMLTDYMFFEQDNGMVSCRHKELTITCCLYYCGGCICPCKCVLRGNDN</sequence>
<name>A0A7S1SH07_9CHLO</name>
<evidence type="ECO:0000256" key="1">
    <source>
        <dbReference type="ARBA" id="ARBA00005350"/>
    </source>
</evidence>
<dbReference type="EMBL" id="HBGG01000291">
    <property type="protein sequence ID" value="CAD9197931.1"/>
    <property type="molecule type" value="Transcribed_RNA"/>
</dbReference>
<dbReference type="AlphaFoldDB" id="A0A7S1SH07"/>
<dbReference type="PANTHER" id="PTHR23248:SF9">
    <property type="entry name" value="PHOSPHOLIPID SCRAMBLASE"/>
    <property type="match status" value="1"/>
</dbReference>
<dbReference type="GO" id="GO:0005886">
    <property type="term" value="C:plasma membrane"/>
    <property type="evidence" value="ECO:0007669"/>
    <property type="project" value="TreeGrafter"/>
</dbReference>
<dbReference type="GO" id="GO:0017128">
    <property type="term" value="F:phospholipid scramblase activity"/>
    <property type="evidence" value="ECO:0007669"/>
    <property type="project" value="InterPro"/>
</dbReference>
<gene>
    <name evidence="3" type="ORF">TCHU04912_LOCUS164</name>
</gene>
<organism evidence="3">
    <name type="scientific">Tetraselmis chuii</name>
    <dbReference type="NCBI Taxonomy" id="63592"/>
    <lineage>
        <taxon>Eukaryota</taxon>
        <taxon>Viridiplantae</taxon>
        <taxon>Chlorophyta</taxon>
        <taxon>core chlorophytes</taxon>
        <taxon>Chlorodendrophyceae</taxon>
        <taxon>Chlorodendrales</taxon>
        <taxon>Chlorodendraceae</taxon>
        <taxon>Tetraselmis</taxon>
    </lineage>
</organism>
<proteinExistence type="inferred from homology"/>
<accession>A0A7S1SH07</accession>
<comment type="similarity">
    <text evidence="1 2">Belongs to the phospholipid scramblase family.</text>
</comment>
<dbReference type="InterPro" id="IPR005552">
    <property type="entry name" value="Scramblase"/>
</dbReference>
<evidence type="ECO:0000313" key="3">
    <source>
        <dbReference type="EMBL" id="CAD9197931.1"/>
    </source>
</evidence>